<dbReference type="EMBL" id="CAJOBA010004676">
    <property type="protein sequence ID" value="CAF3720110.1"/>
    <property type="molecule type" value="Genomic_DNA"/>
</dbReference>
<dbReference type="Proteomes" id="UP000682733">
    <property type="component" value="Unassembled WGS sequence"/>
</dbReference>
<evidence type="ECO:0000313" key="10">
    <source>
        <dbReference type="Proteomes" id="UP000677228"/>
    </source>
</evidence>
<dbReference type="SUPFAM" id="SSF47616">
    <property type="entry name" value="GST C-terminal domain-like"/>
    <property type="match status" value="1"/>
</dbReference>
<dbReference type="AlphaFoldDB" id="A0A8S2DE49"/>
<evidence type="ECO:0000259" key="7">
    <source>
        <dbReference type="Pfam" id="PF22441"/>
    </source>
</evidence>
<sequence length="981" mass="114842">MLDTRSDEILSNVPHAALFVKRSEIDFSHRTPCPICQKWFMVLFLKSSAKELALTVYAVNMKNPEQEFRSCHSNPPVVILNDQQTVLTDSKEIEYEITTRFQQVNLRSDKEAEHAIADIYIKFHAYLKADQKTFMARERSLTVELKKLDLFLQRRDTKFLCGDQMTYADCDILPKLQHIRIAGQIYRNYSIPTDFKYLWQYLKNAYETKAFRESCPYDQDIILHYETKTDMGTKLYPKNRHPYLQPPTLTFTIINENRVIKDQSIINDFRQQILSQESESNQVEIDLIDYLHSEMSDFSNVFVKSLKKVFKKENNIVEKLLEHRMSNIKSILKEKRLHQNALKQVSEQISTFDSTFDETKQCINVEQNQVLTKYNQIKQSFHQLKSRERHSIQPILGTQLELRIRTLDDDLELMERLINGKSLQKTVLRLSTIVQTQSDEESIISKIDQINMASKYDVVQLLPERSTFGEFSTLDDKVTELVPELASYLPTIEQRVDTIDIMKVSINERLLKLKQEYNEGKHDKERLNRIKLLTDEIGKQVEKISEIEDKEKFSIQIRDLSEKITDINIHLEEESLETLGTGTIKLKSIDVIKGATALRNLLPITAKLKILSIDSNGQPIESMSSKEKLIDTKDNVVFVVNETNKLISEAIKFNQHTPIPFILSKLQIGTFIIDENTNRPTTLLTEEQIEKESDKLEEKMLVSYVIDNKRPVSEPLKILLEQSLEKKQYFDHILQIFKDIRLQRHKQMEQVNKSDENSSVQLFSSIHETFISEWNVLASVLQNKLDELKIEEKIIEKVTPIIDKRCDMMSSHEEQYIREKSLLDNLLKHLEIINRIDEGITHGKSKYMASSQIQYLESNLIQYLIDISKQLNNDKLVEQIEKIQKHFAVPSSIDYEQALTELKTNVFLAIKHVVNDIKKKCELLLMEIYSSKEEISELLQVRTQYIQFLDQRHQEEKSEEIILETLMGNIERLQFQFYQII</sequence>
<keyword evidence="6" id="KW-0175">Coiled coil</keyword>
<reference evidence="8" key="1">
    <citation type="submission" date="2021-02" db="EMBL/GenBank/DDBJ databases">
        <authorList>
            <person name="Nowell W R."/>
        </authorList>
    </citation>
    <scope>NUCLEOTIDE SEQUENCE</scope>
</reference>
<feature type="non-terminal residue" evidence="8">
    <location>
        <position position="981"/>
    </location>
</feature>
<evidence type="ECO:0000256" key="2">
    <source>
        <dbReference type="ARBA" id="ARBA00007655"/>
    </source>
</evidence>
<evidence type="ECO:0000256" key="3">
    <source>
        <dbReference type="ARBA" id="ARBA00022692"/>
    </source>
</evidence>
<comment type="subcellular location">
    <subcellularLocation>
        <location evidence="1">Membrane</location>
        <topology evidence="1">Single-pass membrane protein</topology>
    </subcellularLocation>
</comment>
<comment type="caution">
    <text evidence="8">The sequence shown here is derived from an EMBL/GenBank/DDBJ whole genome shotgun (WGS) entry which is preliminary data.</text>
</comment>
<keyword evidence="3" id="KW-0812">Transmembrane</keyword>
<dbReference type="EMBL" id="CAJNOK010004671">
    <property type="protein sequence ID" value="CAF0945421.1"/>
    <property type="molecule type" value="Genomic_DNA"/>
</dbReference>
<dbReference type="Gene3D" id="3.40.30.10">
    <property type="entry name" value="Glutaredoxin"/>
    <property type="match status" value="1"/>
</dbReference>
<evidence type="ECO:0000256" key="5">
    <source>
        <dbReference type="ARBA" id="ARBA00023136"/>
    </source>
</evidence>
<dbReference type="Gene3D" id="1.20.1050.10">
    <property type="match status" value="1"/>
</dbReference>
<gene>
    <name evidence="8" type="ORF">OVA965_LOCUS11865</name>
    <name evidence="9" type="ORF">TMI583_LOCUS11869</name>
</gene>
<dbReference type="InterPro" id="IPR036282">
    <property type="entry name" value="Glutathione-S-Trfase_C_sf"/>
</dbReference>
<dbReference type="InterPro" id="IPR053823">
    <property type="entry name" value="CLIC_N"/>
</dbReference>
<evidence type="ECO:0000313" key="9">
    <source>
        <dbReference type="EMBL" id="CAF3720110.1"/>
    </source>
</evidence>
<accession>A0A8S2DE49</accession>
<feature type="coiled-coil region" evidence="6">
    <location>
        <begin position="510"/>
        <end position="550"/>
    </location>
</feature>
<dbReference type="GO" id="GO:0005737">
    <property type="term" value="C:cytoplasm"/>
    <property type="evidence" value="ECO:0007669"/>
    <property type="project" value="TreeGrafter"/>
</dbReference>
<evidence type="ECO:0000313" key="8">
    <source>
        <dbReference type="EMBL" id="CAF0945421.1"/>
    </source>
</evidence>
<protein>
    <recommendedName>
        <fullName evidence="7">CLIC N-terminal domain-containing protein</fullName>
    </recommendedName>
</protein>
<proteinExistence type="inferred from homology"/>
<comment type="similarity">
    <text evidence="2">Belongs to the chloride channel CLIC family.</text>
</comment>
<name>A0A8S2DE49_9BILA</name>
<evidence type="ECO:0000256" key="1">
    <source>
        <dbReference type="ARBA" id="ARBA00004167"/>
    </source>
</evidence>
<dbReference type="PANTHER" id="PTHR43920:SF5">
    <property type="entry name" value="CHLORIDE INTRACELLULAR CHANNEL CLIC"/>
    <property type="match status" value="1"/>
</dbReference>
<organism evidence="8 10">
    <name type="scientific">Didymodactylos carnosus</name>
    <dbReference type="NCBI Taxonomy" id="1234261"/>
    <lineage>
        <taxon>Eukaryota</taxon>
        <taxon>Metazoa</taxon>
        <taxon>Spiralia</taxon>
        <taxon>Gnathifera</taxon>
        <taxon>Rotifera</taxon>
        <taxon>Eurotatoria</taxon>
        <taxon>Bdelloidea</taxon>
        <taxon>Philodinida</taxon>
        <taxon>Philodinidae</taxon>
        <taxon>Didymodactylos</taxon>
    </lineage>
</organism>
<keyword evidence="5" id="KW-0472">Membrane</keyword>
<keyword evidence="4" id="KW-1133">Transmembrane helix</keyword>
<feature type="domain" description="CLIC N-terminal" evidence="7">
    <location>
        <begin position="16"/>
        <end position="94"/>
    </location>
</feature>
<dbReference type="Pfam" id="PF22441">
    <property type="entry name" value="CLIC-like_N"/>
    <property type="match status" value="1"/>
</dbReference>
<evidence type="ECO:0000256" key="4">
    <source>
        <dbReference type="ARBA" id="ARBA00022989"/>
    </source>
</evidence>
<dbReference type="GO" id="GO:0005254">
    <property type="term" value="F:chloride channel activity"/>
    <property type="evidence" value="ECO:0007669"/>
    <property type="project" value="TreeGrafter"/>
</dbReference>
<feature type="non-terminal residue" evidence="8">
    <location>
        <position position="1"/>
    </location>
</feature>
<dbReference type="PANTHER" id="PTHR43920">
    <property type="entry name" value="CHLORIDE INTRACELLULAR CHANNEL, ISOFORM A"/>
    <property type="match status" value="1"/>
</dbReference>
<evidence type="ECO:0000256" key="6">
    <source>
        <dbReference type="SAM" id="Coils"/>
    </source>
</evidence>
<dbReference type="Proteomes" id="UP000677228">
    <property type="component" value="Unassembled WGS sequence"/>
</dbReference>
<dbReference type="GO" id="GO:0016324">
    <property type="term" value="C:apical plasma membrane"/>
    <property type="evidence" value="ECO:0007669"/>
    <property type="project" value="TreeGrafter"/>
</dbReference>